<dbReference type="GeneID" id="106819484"/>
<name>A0ABM1F571_PRICU</name>
<feature type="chain" id="PRO_5047039825" evidence="2">
    <location>
        <begin position="19"/>
        <end position="170"/>
    </location>
</feature>
<feature type="signal peptide" evidence="2">
    <location>
        <begin position="1"/>
        <end position="18"/>
    </location>
</feature>
<keyword evidence="2" id="KW-0732">Signal</keyword>
<evidence type="ECO:0000256" key="1">
    <source>
        <dbReference type="SAM" id="Coils"/>
    </source>
</evidence>
<dbReference type="RefSeq" id="XP_014679592.1">
    <property type="nucleotide sequence ID" value="XM_014824106.1"/>
</dbReference>
<gene>
    <name evidence="4" type="primary">LOC106819484</name>
</gene>
<proteinExistence type="predicted"/>
<accession>A0ABM1F571</accession>
<dbReference type="Proteomes" id="UP000695022">
    <property type="component" value="Unplaced"/>
</dbReference>
<keyword evidence="1" id="KW-0175">Coiled coil</keyword>
<keyword evidence="3" id="KW-1185">Reference proteome</keyword>
<organism evidence="3 4">
    <name type="scientific">Priapulus caudatus</name>
    <name type="common">Priapulid worm</name>
    <dbReference type="NCBI Taxonomy" id="37621"/>
    <lineage>
        <taxon>Eukaryota</taxon>
        <taxon>Metazoa</taxon>
        <taxon>Ecdysozoa</taxon>
        <taxon>Scalidophora</taxon>
        <taxon>Priapulida</taxon>
        <taxon>Priapulimorpha</taxon>
        <taxon>Priapulimorphida</taxon>
        <taxon>Priapulidae</taxon>
        <taxon>Priapulus</taxon>
    </lineage>
</organism>
<protein>
    <submittedName>
        <fullName evidence="4">Uncharacterized protein LOC106819484</fullName>
    </submittedName>
</protein>
<sequence length="170" mass="18805">MCSSFYSVIFARSWLVFCTGVPRTLVSQDVASPADTVSPFEQNIINKNGLHRSFPGCDTEAKIAGQHLYEENQDLKRQLVFLQQQLDAKDRTVKSMELQLVSFIPTTVSIIFPKLPPSSPSFLHPPQASSIFPKVRCRQGAPPPGCAATRVRRHQGAPPPGCVATRVRCR</sequence>
<evidence type="ECO:0000313" key="3">
    <source>
        <dbReference type="Proteomes" id="UP000695022"/>
    </source>
</evidence>
<evidence type="ECO:0000256" key="2">
    <source>
        <dbReference type="SAM" id="SignalP"/>
    </source>
</evidence>
<feature type="coiled-coil region" evidence="1">
    <location>
        <begin position="65"/>
        <end position="99"/>
    </location>
</feature>
<reference evidence="4" key="1">
    <citation type="submission" date="2025-08" db="UniProtKB">
        <authorList>
            <consortium name="RefSeq"/>
        </authorList>
    </citation>
    <scope>IDENTIFICATION</scope>
</reference>
<evidence type="ECO:0000313" key="4">
    <source>
        <dbReference type="RefSeq" id="XP_014679592.1"/>
    </source>
</evidence>